<gene>
    <name evidence="3" type="ORF">PILCRDRAFT_814788</name>
</gene>
<proteinExistence type="predicted"/>
<dbReference type="AlphaFoldDB" id="A0A0C3G672"/>
<keyword evidence="4" id="KW-1185">Reference proteome</keyword>
<feature type="domain" description="Ribonuclease H1 N-terminal" evidence="2">
    <location>
        <begin position="129"/>
        <end position="157"/>
    </location>
</feature>
<dbReference type="InterPro" id="IPR037056">
    <property type="entry name" value="RNase_H1_N_sf"/>
</dbReference>
<name>A0A0C3G672_PILCF</name>
<dbReference type="EMBL" id="KN832979">
    <property type="protein sequence ID" value="KIM87294.1"/>
    <property type="molecule type" value="Genomic_DNA"/>
</dbReference>
<dbReference type="OrthoDB" id="3270804at2759"/>
<dbReference type="Pfam" id="PF01693">
    <property type="entry name" value="Cauli_VI"/>
    <property type="match status" value="1"/>
</dbReference>
<evidence type="ECO:0000256" key="1">
    <source>
        <dbReference type="SAM" id="MobiDB-lite"/>
    </source>
</evidence>
<evidence type="ECO:0000313" key="4">
    <source>
        <dbReference type="Proteomes" id="UP000054166"/>
    </source>
</evidence>
<reference evidence="4" key="2">
    <citation type="submission" date="2015-01" db="EMBL/GenBank/DDBJ databases">
        <title>Evolutionary Origins and Diversification of the Mycorrhizal Mutualists.</title>
        <authorList>
            <consortium name="DOE Joint Genome Institute"/>
            <consortium name="Mycorrhizal Genomics Consortium"/>
            <person name="Kohler A."/>
            <person name="Kuo A."/>
            <person name="Nagy L.G."/>
            <person name="Floudas D."/>
            <person name="Copeland A."/>
            <person name="Barry K.W."/>
            <person name="Cichocki N."/>
            <person name="Veneault-Fourrey C."/>
            <person name="LaButti K."/>
            <person name="Lindquist E.A."/>
            <person name="Lipzen A."/>
            <person name="Lundell T."/>
            <person name="Morin E."/>
            <person name="Murat C."/>
            <person name="Riley R."/>
            <person name="Ohm R."/>
            <person name="Sun H."/>
            <person name="Tunlid A."/>
            <person name="Henrissat B."/>
            <person name="Grigoriev I.V."/>
            <person name="Hibbett D.S."/>
            <person name="Martin F."/>
        </authorList>
    </citation>
    <scope>NUCLEOTIDE SEQUENCE [LARGE SCALE GENOMIC DNA]</scope>
    <source>
        <strain evidence="4">F 1598</strain>
    </source>
</reference>
<evidence type="ECO:0000259" key="2">
    <source>
        <dbReference type="Pfam" id="PF01693"/>
    </source>
</evidence>
<sequence length="186" mass="20410">MIIKEPYNTEISPDNAIPPPYEGMLDRPFPSGPAYVVTVGSEVCIRKTWSEANLLINGVSGSTCECCDTLEKALAVLNHCRMANANDCNTPGQRTESLNSLSPSPQPDSPKQPIPPEELHCPSTKSKAYYAVTIGRKPGVYNNWQDAFKQTNGVAGCPKMHKTWQGAFNEYKAKYDAGETQVKTQK</sequence>
<dbReference type="InParanoid" id="A0A0C3G672"/>
<dbReference type="InterPro" id="IPR011320">
    <property type="entry name" value="RNase_H1_N"/>
</dbReference>
<feature type="compositionally biased region" description="Pro residues" evidence="1">
    <location>
        <begin position="104"/>
        <end position="116"/>
    </location>
</feature>
<dbReference type="Gene3D" id="3.40.970.10">
    <property type="entry name" value="Ribonuclease H1, N-terminal domain"/>
    <property type="match status" value="2"/>
</dbReference>
<accession>A0A0C3G672</accession>
<reference evidence="3 4" key="1">
    <citation type="submission" date="2014-04" db="EMBL/GenBank/DDBJ databases">
        <authorList>
            <consortium name="DOE Joint Genome Institute"/>
            <person name="Kuo A."/>
            <person name="Tarkka M."/>
            <person name="Buscot F."/>
            <person name="Kohler A."/>
            <person name="Nagy L.G."/>
            <person name="Floudas D."/>
            <person name="Copeland A."/>
            <person name="Barry K.W."/>
            <person name="Cichocki N."/>
            <person name="Veneault-Fourrey C."/>
            <person name="LaButti K."/>
            <person name="Lindquist E.A."/>
            <person name="Lipzen A."/>
            <person name="Lundell T."/>
            <person name="Morin E."/>
            <person name="Murat C."/>
            <person name="Sun H."/>
            <person name="Tunlid A."/>
            <person name="Henrissat B."/>
            <person name="Grigoriev I.V."/>
            <person name="Hibbett D.S."/>
            <person name="Martin F."/>
            <person name="Nordberg H.P."/>
            <person name="Cantor M.N."/>
            <person name="Hua S.X."/>
        </authorList>
    </citation>
    <scope>NUCLEOTIDE SEQUENCE [LARGE SCALE GENOMIC DNA]</scope>
    <source>
        <strain evidence="3 4">F 1598</strain>
    </source>
</reference>
<organism evidence="3 4">
    <name type="scientific">Piloderma croceum (strain F 1598)</name>
    <dbReference type="NCBI Taxonomy" id="765440"/>
    <lineage>
        <taxon>Eukaryota</taxon>
        <taxon>Fungi</taxon>
        <taxon>Dikarya</taxon>
        <taxon>Basidiomycota</taxon>
        <taxon>Agaricomycotina</taxon>
        <taxon>Agaricomycetes</taxon>
        <taxon>Agaricomycetidae</taxon>
        <taxon>Atheliales</taxon>
        <taxon>Atheliaceae</taxon>
        <taxon>Piloderma</taxon>
    </lineage>
</organism>
<protein>
    <recommendedName>
        <fullName evidence="2">Ribonuclease H1 N-terminal domain-containing protein</fullName>
    </recommendedName>
</protein>
<dbReference type="HOGENOM" id="CLU_1454927_0_0_1"/>
<feature type="region of interest" description="Disordered" evidence="1">
    <location>
        <begin position="91"/>
        <end position="122"/>
    </location>
</feature>
<dbReference type="SUPFAM" id="SSF55658">
    <property type="entry name" value="L9 N-domain-like"/>
    <property type="match status" value="1"/>
</dbReference>
<dbReference type="InterPro" id="IPR009027">
    <property type="entry name" value="Ribosomal_bL9/RNase_H1_N"/>
</dbReference>
<evidence type="ECO:0000313" key="3">
    <source>
        <dbReference type="EMBL" id="KIM87294.1"/>
    </source>
</evidence>
<dbReference type="Proteomes" id="UP000054166">
    <property type="component" value="Unassembled WGS sequence"/>
</dbReference>